<dbReference type="Pfam" id="PF12146">
    <property type="entry name" value="Hydrolase_4"/>
    <property type="match status" value="1"/>
</dbReference>
<sequence length="289" mass="32537">MSPSHPARVWNLISVCLLLLALSGCGFGTRYVFYSSRDVQSTPDRAGMAYEEVWFPSADGVQLHGWYVPAESPGPLVVFFHGNAANITHRVLNLHYLHNLGLPVFIFDYRGYGASQGRPLQERDLYRDAQGALAWLRQRGWSPERMIYFGRSLGAAVALEMALKQPPAGLVLECPFTSLRDIAWEMTPFTYVLVGWWSIDARFDNLAKIARLSRPLLMVHGDRDRVIPHEMSLRLFARAPDPKSLLLVPGAGHSDAHQVGGDSYRTAWINFIDRIYKSKFSHNLTGQQP</sequence>
<proteinExistence type="predicted"/>
<protein>
    <submittedName>
        <fullName evidence="2">Phospholipase</fullName>
    </submittedName>
</protein>
<reference evidence="2 3" key="2">
    <citation type="journal article" date="2021" name="Int. J. Syst. Evol. Microbiol.">
        <title>Isolation and Polyphasic Characterization of Desulfuromonas versatilis sp. Nov., an Electrogenic Bacteria Capable of Versatile Metabolism Isolated from a Graphene Oxide-Reducing Enrichment Culture.</title>
        <authorList>
            <person name="Xie L."/>
            <person name="Yoshida N."/>
            <person name="Ishii S."/>
            <person name="Meng L."/>
        </authorList>
    </citation>
    <scope>NUCLEOTIDE SEQUENCE [LARGE SCALE GENOMIC DNA]</scope>
    <source>
        <strain evidence="2 3">NIT-T3</strain>
    </source>
</reference>
<dbReference type="SUPFAM" id="SSF53474">
    <property type="entry name" value="alpha/beta-Hydrolases"/>
    <property type="match status" value="1"/>
</dbReference>
<dbReference type="RefSeq" id="WP_221250698.1">
    <property type="nucleotide sequence ID" value="NZ_AP024355.1"/>
</dbReference>
<dbReference type="EMBL" id="AP024355">
    <property type="protein sequence ID" value="BCR03215.1"/>
    <property type="molecule type" value="Genomic_DNA"/>
</dbReference>
<dbReference type="PANTHER" id="PTHR12277">
    <property type="entry name" value="ALPHA/BETA HYDROLASE DOMAIN-CONTAINING PROTEIN"/>
    <property type="match status" value="1"/>
</dbReference>
<accession>A0ABN6DSR0</accession>
<gene>
    <name evidence="2" type="ORF">DESUT3_02840</name>
</gene>
<dbReference type="InterPro" id="IPR022742">
    <property type="entry name" value="Hydrolase_4"/>
</dbReference>
<dbReference type="PANTHER" id="PTHR12277:SF81">
    <property type="entry name" value="PROTEIN ABHD13"/>
    <property type="match status" value="1"/>
</dbReference>
<feature type="domain" description="Serine aminopeptidase S33" evidence="1">
    <location>
        <begin position="73"/>
        <end position="189"/>
    </location>
</feature>
<name>A0ABN6DSR0_9BACT</name>
<evidence type="ECO:0000313" key="2">
    <source>
        <dbReference type="EMBL" id="BCR03215.1"/>
    </source>
</evidence>
<evidence type="ECO:0000259" key="1">
    <source>
        <dbReference type="Pfam" id="PF12146"/>
    </source>
</evidence>
<dbReference type="InterPro" id="IPR029058">
    <property type="entry name" value="AB_hydrolase_fold"/>
</dbReference>
<dbReference type="Proteomes" id="UP001319827">
    <property type="component" value="Chromosome"/>
</dbReference>
<organism evidence="2 3">
    <name type="scientific">Desulfuromonas versatilis</name>
    <dbReference type="NCBI Taxonomy" id="2802975"/>
    <lineage>
        <taxon>Bacteria</taxon>
        <taxon>Pseudomonadati</taxon>
        <taxon>Thermodesulfobacteriota</taxon>
        <taxon>Desulfuromonadia</taxon>
        <taxon>Desulfuromonadales</taxon>
        <taxon>Desulfuromonadaceae</taxon>
        <taxon>Desulfuromonas</taxon>
    </lineage>
</organism>
<reference evidence="2 3" key="1">
    <citation type="journal article" date="2016" name="C (Basel)">
        <title>Selective Growth of and Electricity Production by Marine Exoelectrogenic Bacteria in Self-Aggregated Hydrogel of Microbially Reduced Graphene Oxide.</title>
        <authorList>
            <person name="Yoshida N."/>
            <person name="Goto Y."/>
            <person name="Miyata Y."/>
        </authorList>
    </citation>
    <scope>NUCLEOTIDE SEQUENCE [LARGE SCALE GENOMIC DNA]</scope>
    <source>
        <strain evidence="2 3">NIT-T3</strain>
    </source>
</reference>
<keyword evidence="3" id="KW-1185">Reference proteome</keyword>
<dbReference type="Gene3D" id="3.40.50.1820">
    <property type="entry name" value="alpha/beta hydrolase"/>
    <property type="match status" value="1"/>
</dbReference>
<evidence type="ECO:0000313" key="3">
    <source>
        <dbReference type="Proteomes" id="UP001319827"/>
    </source>
</evidence>